<reference evidence="1 2" key="1">
    <citation type="submission" date="2019-08" db="EMBL/GenBank/DDBJ databases">
        <title>Microbe sample from Colwellia echini.</title>
        <authorList>
            <person name="Christiansen L."/>
            <person name="Pathiraja D."/>
            <person name="Schultz-Johansen M."/>
            <person name="Choi I.-G."/>
            <person name="Stougaard P."/>
        </authorList>
    </citation>
    <scope>NUCLEOTIDE SEQUENCE [LARGE SCALE GENOMIC DNA]</scope>
    <source>
        <strain evidence="1 2">A3</strain>
    </source>
</reference>
<keyword evidence="2" id="KW-1185">Reference proteome</keyword>
<proteinExistence type="predicted"/>
<sequence>MPTKPNQPKNPSDWFDYGDKLVKLARKEFDKGNVTKKAVKYLNRLLKQLASIKASEQRELCQISAKRIERHVIDGGALEGEHIIYELNYLGMNQLSSLWKRFGRQIADAKHVEKFYPFKVKREQRQSFEDACLFLVDNNEEVIKDKYRHTYSNELDVDGLRLWLNESIEDREGKHKHKYDMELMFLIEYAMWKAMP</sequence>
<gene>
    <name evidence="1" type="ORF">CWS31_007030</name>
</gene>
<evidence type="ECO:0000313" key="2">
    <source>
        <dbReference type="Proteomes" id="UP000815846"/>
    </source>
</evidence>
<organism evidence="1 2">
    <name type="scientific">Colwellia echini</name>
    <dbReference type="NCBI Taxonomy" id="1982103"/>
    <lineage>
        <taxon>Bacteria</taxon>
        <taxon>Pseudomonadati</taxon>
        <taxon>Pseudomonadota</taxon>
        <taxon>Gammaproteobacteria</taxon>
        <taxon>Alteromonadales</taxon>
        <taxon>Colwelliaceae</taxon>
        <taxon>Colwellia</taxon>
    </lineage>
</organism>
<accession>A0ABY3MXS6</accession>
<protein>
    <submittedName>
        <fullName evidence="1">Uncharacterized protein</fullName>
    </submittedName>
</protein>
<name>A0ABY3MXS6_9GAMM</name>
<dbReference type="RefSeq" id="WP_101345438.1">
    <property type="nucleotide sequence ID" value="NZ_PJAI02000006.1"/>
</dbReference>
<comment type="caution">
    <text evidence="1">The sequence shown here is derived from an EMBL/GenBank/DDBJ whole genome shotgun (WGS) entry which is preliminary data.</text>
</comment>
<dbReference type="EMBL" id="PJAI02000006">
    <property type="protein sequence ID" value="TYK66020.1"/>
    <property type="molecule type" value="Genomic_DNA"/>
</dbReference>
<dbReference type="Proteomes" id="UP000815846">
    <property type="component" value="Unassembled WGS sequence"/>
</dbReference>
<evidence type="ECO:0000313" key="1">
    <source>
        <dbReference type="EMBL" id="TYK66020.1"/>
    </source>
</evidence>